<evidence type="ECO:0000313" key="2">
    <source>
        <dbReference type="EMBL" id="KHM52259.1"/>
    </source>
</evidence>
<sequence>MEMIISTWNIERFKHKDKDQQMYQLCHEQKADIMVLTESDRQFKQNYSYEFHTPLITQAPADYPLPARYEDTENRVSIYSNYPLVKMHETHDKYTAICAELATDCGNLLVYGTIVGILGNRTATFKDEVRHHIEDIQRLSKLGNMCICGDFNCSFSDNYYFTNFARKSFLNIFEQENIKLLTKEQTECIDHIAVSGDFVGDMKCKVSEWNLEKKLSDHKGITVELY</sequence>
<evidence type="ECO:0000313" key="3">
    <source>
        <dbReference type="Proteomes" id="UP000030993"/>
    </source>
</evidence>
<dbReference type="Gene3D" id="3.60.10.10">
    <property type="entry name" value="Endonuclease/exonuclease/phosphatase"/>
    <property type="match status" value="1"/>
</dbReference>
<comment type="caution">
    <text evidence="2">The sequence shown here is derived from an EMBL/GenBank/DDBJ whole genome shotgun (WGS) entry which is preliminary data.</text>
</comment>
<dbReference type="STRING" id="82374.NZ47_05855"/>
<dbReference type="Pfam" id="PF03372">
    <property type="entry name" value="Exo_endo_phos"/>
    <property type="match status" value="1"/>
</dbReference>
<name>A0A0B2JXG5_9FIRM</name>
<dbReference type="EMBL" id="JSCE01000120">
    <property type="protein sequence ID" value="KHM52259.1"/>
    <property type="molecule type" value="Genomic_DNA"/>
</dbReference>
<dbReference type="GO" id="GO:0003824">
    <property type="term" value="F:catalytic activity"/>
    <property type="evidence" value="ECO:0007669"/>
    <property type="project" value="InterPro"/>
</dbReference>
<dbReference type="InterPro" id="IPR036691">
    <property type="entry name" value="Endo/exonu/phosph_ase_sf"/>
</dbReference>
<dbReference type="AlphaFoldDB" id="A0A0B2JXG5"/>
<accession>A0A0B2JXG5</accession>
<dbReference type="SUPFAM" id="SSF56219">
    <property type="entry name" value="DNase I-like"/>
    <property type="match status" value="1"/>
</dbReference>
<dbReference type="Proteomes" id="UP000030993">
    <property type="component" value="Unassembled WGS sequence"/>
</dbReference>
<gene>
    <name evidence="2" type="ORF">NZ47_05855</name>
</gene>
<proteinExistence type="predicted"/>
<feature type="domain" description="Endonuclease/exonuclease/phosphatase" evidence="1">
    <location>
        <begin position="7"/>
        <end position="218"/>
    </location>
</feature>
<reference evidence="2 3" key="1">
    <citation type="journal article" date="2013" name="PLoS ONE">
        <title>Identification and characterization of three novel lipases belonging to families II and V from Anaerovibrio lipolyticus 5ST.</title>
        <authorList>
            <person name="Prive F."/>
            <person name="Kaderbhai N.N."/>
            <person name="Girdwood S."/>
            <person name="Worgan H.J."/>
            <person name="Pinloche E."/>
            <person name="Scollan N.D."/>
            <person name="Huws S.A."/>
            <person name="Newbold C.J."/>
        </authorList>
    </citation>
    <scope>NUCLEOTIDE SEQUENCE [LARGE SCALE GENOMIC DNA]</scope>
    <source>
        <strain evidence="2 3">5S</strain>
    </source>
</reference>
<organism evidence="2 3">
    <name type="scientific">Anaerovibrio lipolyticus</name>
    <dbReference type="NCBI Taxonomy" id="82374"/>
    <lineage>
        <taxon>Bacteria</taxon>
        <taxon>Bacillati</taxon>
        <taxon>Bacillota</taxon>
        <taxon>Negativicutes</taxon>
        <taxon>Selenomonadales</taxon>
        <taxon>Selenomonadaceae</taxon>
        <taxon>Anaerovibrio</taxon>
    </lineage>
</organism>
<dbReference type="InterPro" id="IPR005135">
    <property type="entry name" value="Endo/exonuclease/phosphatase"/>
</dbReference>
<protein>
    <recommendedName>
        <fullName evidence="1">Endonuclease/exonuclease/phosphatase domain-containing protein</fullName>
    </recommendedName>
</protein>
<dbReference type="RefSeq" id="WP_039207558.1">
    <property type="nucleotide sequence ID" value="NZ_JSCE01000120.1"/>
</dbReference>
<evidence type="ECO:0000259" key="1">
    <source>
        <dbReference type="Pfam" id="PF03372"/>
    </source>
</evidence>
<keyword evidence="3" id="KW-1185">Reference proteome</keyword>